<feature type="domain" description="Putative amidase" evidence="1">
    <location>
        <begin position="224"/>
        <end position="383"/>
    </location>
</feature>
<evidence type="ECO:0000259" key="1">
    <source>
        <dbReference type="Pfam" id="PF12671"/>
    </source>
</evidence>
<reference evidence="3" key="1">
    <citation type="journal article" date="2019" name="Int. J. Syst. Evol. Microbiol.">
        <title>The Global Catalogue of Microorganisms (GCM) 10K type strain sequencing project: providing services to taxonomists for standard genome sequencing and annotation.</title>
        <authorList>
            <consortium name="The Broad Institute Genomics Platform"/>
            <consortium name="The Broad Institute Genome Sequencing Center for Infectious Disease"/>
            <person name="Wu L."/>
            <person name="Ma J."/>
        </authorList>
    </citation>
    <scope>NUCLEOTIDE SEQUENCE [LARGE SCALE GENOMIC DNA]</scope>
    <source>
        <strain evidence="3">CGMCC 1.18575</strain>
    </source>
</reference>
<proteinExistence type="predicted"/>
<dbReference type="EMBL" id="JBHSMI010000028">
    <property type="protein sequence ID" value="MFC5404548.1"/>
    <property type="molecule type" value="Genomic_DNA"/>
</dbReference>
<gene>
    <name evidence="2" type="ORF">ACFPOF_17575</name>
</gene>
<evidence type="ECO:0000313" key="3">
    <source>
        <dbReference type="Proteomes" id="UP001596113"/>
    </source>
</evidence>
<accession>A0ABW0HUE7</accession>
<sequence length="389" mass="44054">MPSDNVEWKQALFDYVSVINEAALQADARKLRGIPDKAHRERLTGRINLSAARDARTAIKSVRSEMRARIERFKTGRTDAVADVSIHLVRTMEQRKQPWVEERIEREKIRFVRHGGIWRLDTIKPIGAEAPADAIVYGEDDVHDVWDGDRKEPNPPAAPYMNPQALYGFKSKVYAGSSNTHGYGDIGARGGEAENEAYYGRMNGGGGYGYGGGGQGISRRGIPYFREETVAYAERWWNEPNPSYEKFEVNCTNYVSQCIFAGGAPMNYTGKRPSGWWYKGYSGNEENWSFSWAVANSLKHYLGNPRTYGLRAEQVSGPEALRLGDVICYDWDGSGRVGHNVIVTGFTPDGMPLVNANTVSSRHRYWDYKDSYAWTDNTRYYFYHIADEF</sequence>
<evidence type="ECO:0000313" key="2">
    <source>
        <dbReference type="EMBL" id="MFC5404548.1"/>
    </source>
</evidence>
<dbReference type="PANTHER" id="PTHR40032">
    <property type="entry name" value="EXPORTED PROTEIN-RELATED"/>
    <property type="match status" value="1"/>
</dbReference>
<dbReference type="InterPro" id="IPR024301">
    <property type="entry name" value="Amidase_6"/>
</dbReference>
<keyword evidence="3" id="KW-1185">Reference proteome</keyword>
<dbReference type="Pfam" id="PF12671">
    <property type="entry name" value="Amidase_6"/>
    <property type="match status" value="1"/>
</dbReference>
<dbReference type="PANTHER" id="PTHR40032:SF1">
    <property type="entry name" value="EXPORTED PROTEIN"/>
    <property type="match status" value="1"/>
</dbReference>
<dbReference type="Proteomes" id="UP001596113">
    <property type="component" value="Unassembled WGS sequence"/>
</dbReference>
<name>A0ABW0HUE7_9BACL</name>
<comment type="caution">
    <text evidence="2">The sequence shown here is derived from an EMBL/GenBank/DDBJ whole genome shotgun (WGS) entry which is preliminary data.</text>
</comment>
<protein>
    <submittedName>
        <fullName evidence="2">Amidase domain-containing protein</fullName>
    </submittedName>
</protein>
<dbReference type="RefSeq" id="WP_378134947.1">
    <property type="nucleotide sequence ID" value="NZ_JBHSMI010000028.1"/>
</dbReference>
<organism evidence="2 3">
    <name type="scientific">Cohnella soli</name>
    <dbReference type="NCBI Taxonomy" id="425005"/>
    <lineage>
        <taxon>Bacteria</taxon>
        <taxon>Bacillati</taxon>
        <taxon>Bacillota</taxon>
        <taxon>Bacilli</taxon>
        <taxon>Bacillales</taxon>
        <taxon>Paenibacillaceae</taxon>
        <taxon>Cohnella</taxon>
    </lineage>
</organism>